<evidence type="ECO:0000313" key="3">
    <source>
        <dbReference type="Proteomes" id="UP000069241"/>
    </source>
</evidence>
<dbReference type="SMART" id="SM00318">
    <property type="entry name" value="SNc"/>
    <property type="match status" value="1"/>
</dbReference>
<accession>A0A120KM33</accession>
<protein>
    <submittedName>
        <fullName evidence="2">Nuclease</fullName>
    </submittedName>
</protein>
<feature type="domain" description="TNase-like" evidence="1">
    <location>
        <begin position="23"/>
        <end position="151"/>
    </location>
</feature>
<evidence type="ECO:0000259" key="1">
    <source>
        <dbReference type="PROSITE" id="PS50830"/>
    </source>
</evidence>
<dbReference type="STRING" id="44742.AXF13_05105"/>
<dbReference type="InterPro" id="IPR035437">
    <property type="entry name" value="SNase_OB-fold_sf"/>
</dbReference>
<proteinExistence type="predicted"/>
<evidence type="ECO:0000313" key="2">
    <source>
        <dbReference type="EMBL" id="AMD89541.1"/>
    </source>
</evidence>
<dbReference type="EMBL" id="CP014229">
    <property type="protein sequence ID" value="AMD89541.1"/>
    <property type="molecule type" value="Genomic_DNA"/>
</dbReference>
<dbReference type="Pfam" id="PF00565">
    <property type="entry name" value="SNase"/>
    <property type="match status" value="1"/>
</dbReference>
<gene>
    <name evidence="2" type="ORF">AXF13_05105</name>
</gene>
<keyword evidence="3" id="KW-1185">Reference proteome</keyword>
<reference evidence="3" key="1">
    <citation type="submission" date="2016-02" db="EMBL/GenBank/DDBJ databases">
        <authorList>
            <person name="Holder M.E."/>
            <person name="Ajami N.J."/>
            <person name="Petrosino J.F."/>
        </authorList>
    </citation>
    <scope>NUCLEOTIDE SEQUENCE [LARGE SCALE GENOMIC DNA]</scope>
    <source>
        <strain evidence="3">CCUG 45958</strain>
    </source>
</reference>
<dbReference type="RefSeq" id="WP_062251908.1">
    <property type="nucleotide sequence ID" value="NZ_CP014229.1"/>
</dbReference>
<dbReference type="InterPro" id="IPR016071">
    <property type="entry name" value="Staphylococal_nuclease_OB-fold"/>
</dbReference>
<organism evidence="2 3">
    <name type="scientific">Desulfovibrio fairfieldensis</name>
    <dbReference type="NCBI Taxonomy" id="44742"/>
    <lineage>
        <taxon>Bacteria</taxon>
        <taxon>Pseudomonadati</taxon>
        <taxon>Thermodesulfobacteriota</taxon>
        <taxon>Desulfovibrionia</taxon>
        <taxon>Desulfovibrionales</taxon>
        <taxon>Desulfovibrionaceae</taxon>
        <taxon>Desulfovibrio</taxon>
    </lineage>
</organism>
<dbReference type="Proteomes" id="UP000069241">
    <property type="component" value="Chromosome"/>
</dbReference>
<dbReference type="Gene3D" id="2.40.50.90">
    <property type="match status" value="1"/>
</dbReference>
<dbReference type="KEGG" id="dfi:AXF13_05105"/>
<sequence>MGMRAGACLLVIFLFLWLCPDARAWDAYVVRVEDGNTVSVSEKADRDEPTAILRFYGIDAPSLSQPFGPDARDFLLRLMPKGTKVGVDSVGEDDKGAVSALVQVAGTSVNYQLLVEGLAWVNRSTCKAMFCRRWYIQEHQAVVDRRGLWGLNMSTPPWQWSR</sequence>
<name>A0A120KM33_9BACT</name>
<dbReference type="AlphaFoldDB" id="A0A120KM33"/>
<dbReference type="PROSITE" id="PS50830">
    <property type="entry name" value="TNASE_3"/>
    <property type="match status" value="1"/>
</dbReference>
<dbReference type="SUPFAM" id="SSF50199">
    <property type="entry name" value="Staphylococcal nuclease"/>
    <property type="match status" value="1"/>
</dbReference>